<reference evidence="1 2" key="1">
    <citation type="journal article" date="2023" name="BMC Biotechnol.">
        <title>Vitis rotundifolia cv Carlos genome sequencing.</title>
        <authorList>
            <person name="Huff M."/>
            <person name="Hulse-Kemp A."/>
            <person name="Scheffler B."/>
            <person name="Youngblood R."/>
            <person name="Simpson S."/>
            <person name="Babiker E."/>
            <person name="Staton M."/>
        </authorList>
    </citation>
    <scope>NUCLEOTIDE SEQUENCE [LARGE SCALE GENOMIC DNA]</scope>
    <source>
        <tissue evidence="1">Leaf</tissue>
    </source>
</reference>
<dbReference type="AlphaFoldDB" id="A0AA38Z4N6"/>
<protein>
    <submittedName>
        <fullName evidence="1">Uncharacterized protein</fullName>
    </submittedName>
</protein>
<evidence type="ECO:0000313" key="2">
    <source>
        <dbReference type="Proteomes" id="UP001168098"/>
    </source>
</evidence>
<comment type="caution">
    <text evidence="1">The sequence shown here is derived from an EMBL/GenBank/DDBJ whole genome shotgun (WGS) entry which is preliminary data.</text>
</comment>
<name>A0AA38Z4N6_VITRO</name>
<sequence length="102" mass="11890">MQKSLGSTHLYKLLSEIMENVGKVLFRNCVAEITAQSDSFPQAQVLYRHSSRFQNWKVQSWDGQDHRTTITNRDGHAAARLFQAMLPIQSLFLRFAFFLWQV</sequence>
<organism evidence="1 2">
    <name type="scientific">Vitis rotundifolia</name>
    <name type="common">Muscadine grape</name>
    <dbReference type="NCBI Taxonomy" id="103349"/>
    <lineage>
        <taxon>Eukaryota</taxon>
        <taxon>Viridiplantae</taxon>
        <taxon>Streptophyta</taxon>
        <taxon>Embryophyta</taxon>
        <taxon>Tracheophyta</taxon>
        <taxon>Spermatophyta</taxon>
        <taxon>Magnoliopsida</taxon>
        <taxon>eudicotyledons</taxon>
        <taxon>Gunneridae</taxon>
        <taxon>Pentapetalae</taxon>
        <taxon>rosids</taxon>
        <taxon>Vitales</taxon>
        <taxon>Vitaceae</taxon>
        <taxon>Viteae</taxon>
        <taxon>Vitis</taxon>
    </lineage>
</organism>
<evidence type="ECO:0000313" key="1">
    <source>
        <dbReference type="EMBL" id="KAJ9682032.1"/>
    </source>
</evidence>
<accession>A0AA38Z4N6</accession>
<gene>
    <name evidence="1" type="ORF">PVL29_018089</name>
</gene>
<proteinExistence type="predicted"/>
<dbReference type="Proteomes" id="UP001168098">
    <property type="component" value="Unassembled WGS sequence"/>
</dbReference>
<dbReference type="EMBL" id="JARBHA010000014">
    <property type="protein sequence ID" value="KAJ9682032.1"/>
    <property type="molecule type" value="Genomic_DNA"/>
</dbReference>
<keyword evidence="2" id="KW-1185">Reference proteome</keyword>